<evidence type="ECO:0000256" key="7">
    <source>
        <dbReference type="ARBA" id="ARBA00023002"/>
    </source>
</evidence>
<protein>
    <recommendedName>
        <fullName evidence="12">Enoyl-[acyl-carrier-protein] reductase, mitochondrial</fullName>
        <ecNumber evidence="11">1.3.1.104</ecNumber>
    </recommendedName>
    <alternativeName>
        <fullName evidence="13">2-enoyl thioester reductase</fullName>
    </alternativeName>
</protein>
<comment type="similarity">
    <text evidence="2">Belongs to the zinc-containing alcohol dehydrogenase family. Quinone oxidoreductase subfamily.</text>
</comment>
<evidence type="ECO:0000256" key="4">
    <source>
        <dbReference type="ARBA" id="ARBA00022832"/>
    </source>
</evidence>
<dbReference type="EC" id="1.3.1.104" evidence="11"/>
<dbReference type="InterPro" id="IPR013154">
    <property type="entry name" value="ADH-like_N"/>
</dbReference>
<evidence type="ECO:0000256" key="3">
    <source>
        <dbReference type="ARBA" id="ARBA00022516"/>
    </source>
</evidence>
<reference evidence="16" key="1">
    <citation type="submission" date="2020-09" db="EMBL/GenBank/DDBJ databases">
        <authorList>
            <person name="Kikuchi T."/>
        </authorList>
    </citation>
    <scope>NUCLEOTIDE SEQUENCE</scope>
    <source>
        <strain evidence="16">SH1</strain>
    </source>
</reference>
<organism evidence="16 17">
    <name type="scientific">Bursaphelenchus okinawaensis</name>
    <dbReference type="NCBI Taxonomy" id="465554"/>
    <lineage>
        <taxon>Eukaryota</taxon>
        <taxon>Metazoa</taxon>
        <taxon>Ecdysozoa</taxon>
        <taxon>Nematoda</taxon>
        <taxon>Chromadorea</taxon>
        <taxon>Rhabditida</taxon>
        <taxon>Tylenchina</taxon>
        <taxon>Tylenchomorpha</taxon>
        <taxon>Aphelenchoidea</taxon>
        <taxon>Aphelenchoididae</taxon>
        <taxon>Bursaphelenchus</taxon>
    </lineage>
</organism>
<comment type="caution">
    <text evidence="16">The sequence shown here is derived from an EMBL/GenBank/DDBJ whole genome shotgun (WGS) entry which is preliminary data.</text>
</comment>
<keyword evidence="17" id="KW-1185">Reference proteome</keyword>
<evidence type="ECO:0000313" key="17">
    <source>
        <dbReference type="Proteomes" id="UP000614601"/>
    </source>
</evidence>
<dbReference type="SMART" id="SM00829">
    <property type="entry name" value="PKS_ER"/>
    <property type="match status" value="1"/>
</dbReference>
<name>A0A811KP59_9BILA</name>
<dbReference type="GO" id="GO:0006633">
    <property type="term" value="P:fatty acid biosynthetic process"/>
    <property type="evidence" value="ECO:0007669"/>
    <property type="project" value="UniProtKB-KW"/>
</dbReference>
<dbReference type="Gene3D" id="3.40.50.720">
    <property type="entry name" value="NAD(P)-binding Rossmann-like Domain"/>
    <property type="match status" value="1"/>
</dbReference>
<dbReference type="Proteomes" id="UP000783686">
    <property type="component" value="Unassembled WGS sequence"/>
</dbReference>
<evidence type="ECO:0000256" key="9">
    <source>
        <dbReference type="ARBA" id="ARBA00023128"/>
    </source>
</evidence>
<evidence type="ECO:0000313" key="16">
    <source>
        <dbReference type="EMBL" id="CAD5217109.1"/>
    </source>
</evidence>
<keyword evidence="7" id="KW-0560">Oxidoreductase</keyword>
<comment type="subcellular location">
    <subcellularLocation>
        <location evidence="1">Mitochondrion</location>
    </subcellularLocation>
</comment>
<dbReference type="EMBL" id="CAJFDH010000003">
    <property type="protein sequence ID" value="CAD5217109.1"/>
    <property type="molecule type" value="Genomic_DNA"/>
</dbReference>
<evidence type="ECO:0000256" key="1">
    <source>
        <dbReference type="ARBA" id="ARBA00004173"/>
    </source>
</evidence>
<dbReference type="GO" id="GO:0141148">
    <property type="term" value="F:enoyl-[acyl-carrier-protein] reductase (NADPH) activity"/>
    <property type="evidence" value="ECO:0007669"/>
    <property type="project" value="UniProtKB-EC"/>
</dbReference>
<dbReference type="InterPro" id="IPR011032">
    <property type="entry name" value="GroES-like_sf"/>
</dbReference>
<dbReference type="FunFam" id="3.40.50.720:FF:000112">
    <property type="entry name" value="Enoyl-[acyl-carrier-protein] reductase 1, mitochondrial"/>
    <property type="match status" value="1"/>
</dbReference>
<evidence type="ECO:0000259" key="15">
    <source>
        <dbReference type="SMART" id="SM00829"/>
    </source>
</evidence>
<keyword evidence="5" id="KW-0521">NADP</keyword>
<dbReference type="EMBL" id="CAJFCW020000003">
    <property type="protein sequence ID" value="CAG9107121.1"/>
    <property type="molecule type" value="Genomic_DNA"/>
</dbReference>
<feature type="domain" description="Enoyl reductase (ER)" evidence="15">
    <location>
        <begin position="32"/>
        <end position="346"/>
    </location>
</feature>
<dbReference type="Gene3D" id="3.90.180.10">
    <property type="entry name" value="Medium-chain alcohol dehydrogenases, catalytic domain"/>
    <property type="match status" value="1"/>
</dbReference>
<keyword evidence="6" id="KW-0809">Transit peptide</keyword>
<dbReference type="Pfam" id="PF08240">
    <property type="entry name" value="ADH_N"/>
    <property type="match status" value="1"/>
</dbReference>
<gene>
    <name evidence="16" type="ORF">BOKJ2_LOCUS6923</name>
</gene>
<evidence type="ECO:0000256" key="8">
    <source>
        <dbReference type="ARBA" id="ARBA00023098"/>
    </source>
</evidence>
<dbReference type="PANTHER" id="PTHR43981">
    <property type="entry name" value="ENOYL-[ACYL-CARRIER-PROTEIN] REDUCTASE, MITOCHONDRIAL"/>
    <property type="match status" value="1"/>
</dbReference>
<dbReference type="InterPro" id="IPR051034">
    <property type="entry name" value="Mito_Enoyl-ACP_Reductase"/>
</dbReference>
<dbReference type="AlphaFoldDB" id="A0A811KP59"/>
<dbReference type="InterPro" id="IPR020843">
    <property type="entry name" value="ER"/>
</dbReference>
<keyword evidence="3" id="KW-0444">Lipid biosynthesis</keyword>
<dbReference type="SUPFAM" id="SSF50129">
    <property type="entry name" value="GroES-like"/>
    <property type="match status" value="1"/>
</dbReference>
<dbReference type="Proteomes" id="UP000614601">
    <property type="component" value="Unassembled WGS sequence"/>
</dbReference>
<evidence type="ECO:0000256" key="11">
    <source>
        <dbReference type="ARBA" id="ARBA00038963"/>
    </source>
</evidence>
<comment type="catalytic activity">
    <reaction evidence="14">
        <text>a 2,3-saturated acyl-[ACP] + NADP(+) = a (2E)-enoyl-[ACP] + NADPH + H(+)</text>
        <dbReference type="Rhea" id="RHEA:22564"/>
        <dbReference type="Rhea" id="RHEA-COMP:9925"/>
        <dbReference type="Rhea" id="RHEA-COMP:9926"/>
        <dbReference type="ChEBI" id="CHEBI:15378"/>
        <dbReference type="ChEBI" id="CHEBI:57783"/>
        <dbReference type="ChEBI" id="CHEBI:58349"/>
        <dbReference type="ChEBI" id="CHEBI:78784"/>
        <dbReference type="ChEBI" id="CHEBI:78785"/>
        <dbReference type="EC" id="1.3.1.104"/>
    </reaction>
</comment>
<dbReference type="FunFam" id="3.90.180.10:FF:000010">
    <property type="entry name" value="Enoyl-[acyl-carrier-protein] reductase, mitochondrial"/>
    <property type="match status" value="1"/>
</dbReference>
<evidence type="ECO:0000256" key="2">
    <source>
        <dbReference type="ARBA" id="ARBA00010371"/>
    </source>
</evidence>
<dbReference type="CDD" id="cd08290">
    <property type="entry name" value="ETR"/>
    <property type="match status" value="1"/>
</dbReference>
<dbReference type="InterPro" id="IPR013149">
    <property type="entry name" value="ADH-like_C"/>
</dbReference>
<dbReference type="GO" id="GO:0005739">
    <property type="term" value="C:mitochondrion"/>
    <property type="evidence" value="ECO:0007669"/>
    <property type="project" value="UniProtKB-SubCell"/>
</dbReference>
<dbReference type="SUPFAM" id="SSF51735">
    <property type="entry name" value="NAD(P)-binding Rossmann-fold domains"/>
    <property type="match status" value="1"/>
</dbReference>
<dbReference type="PANTHER" id="PTHR43981:SF2">
    <property type="entry name" value="ENOYL-[ACYL-CARRIER-PROTEIN] REDUCTASE, MITOCHONDRIAL"/>
    <property type="match status" value="1"/>
</dbReference>
<evidence type="ECO:0000256" key="13">
    <source>
        <dbReference type="ARBA" id="ARBA00042123"/>
    </source>
</evidence>
<evidence type="ECO:0000256" key="5">
    <source>
        <dbReference type="ARBA" id="ARBA00022857"/>
    </source>
</evidence>
<keyword evidence="4" id="KW-0276">Fatty acid metabolism</keyword>
<evidence type="ECO:0000256" key="14">
    <source>
        <dbReference type="ARBA" id="ARBA00048843"/>
    </source>
</evidence>
<dbReference type="Pfam" id="PF00107">
    <property type="entry name" value="ADH_zinc_N"/>
    <property type="match status" value="1"/>
</dbReference>
<keyword evidence="10" id="KW-0275">Fatty acid biosynthesis</keyword>
<dbReference type="OrthoDB" id="7482721at2759"/>
<dbReference type="InterPro" id="IPR036291">
    <property type="entry name" value="NAD(P)-bd_dom_sf"/>
</dbReference>
<evidence type="ECO:0000256" key="6">
    <source>
        <dbReference type="ARBA" id="ARBA00022946"/>
    </source>
</evidence>
<keyword evidence="8" id="KW-0443">Lipid metabolism</keyword>
<keyword evidence="9" id="KW-0496">Mitochondrion</keyword>
<accession>A0A811KP59</accession>
<proteinExistence type="inferred from homology"/>
<evidence type="ECO:0000256" key="10">
    <source>
        <dbReference type="ARBA" id="ARBA00023160"/>
    </source>
</evidence>
<evidence type="ECO:0000256" key="12">
    <source>
        <dbReference type="ARBA" id="ARBA00041058"/>
    </source>
</evidence>
<sequence>MFKINPVAIKNFTKFISIRSISGRRLIYEGYGDPSDVVKLENFELPSELKADQVQIKWNAAPVNPADINQLQGVYPVKPKLPAIGGNEGCATVEKVGSSVTSLKPGDLVIPVQSGLGTWTTHSVHDENSLFSLNSNLDKIHASVFQVNPPTAYRMLHDFVSLNKGDTVIQNGANSAVGRFAIQLCRIFGWKSINIIRDRPGADKLKKELEGLGADAVYTEEEFAKKVRDITNVRLALNCVGGKSSFQLCRTLTDQGCMVTYGGMSKQPTQTPTGPLIFKDISLRGFWMSHWYTVTANLDERRRMYDKLAQLFIDGELKPAPYKEYPLEEYKKVLEIGLQAKEKAIFVF</sequence>